<dbReference type="OrthoDB" id="9809185at2"/>
<dbReference type="InterPro" id="IPR020843">
    <property type="entry name" value="ER"/>
</dbReference>
<protein>
    <submittedName>
        <fullName evidence="2">Zinc-binding dehydrogenase</fullName>
    </submittedName>
</protein>
<dbReference type="SUPFAM" id="SSF51735">
    <property type="entry name" value="NAD(P)-binding Rossmann-fold domains"/>
    <property type="match status" value="1"/>
</dbReference>
<dbReference type="RefSeq" id="WP_147090666.1">
    <property type="nucleotide sequence ID" value="NZ_BAABJD010000005.1"/>
</dbReference>
<sequence>MTYRAIEQCRFADSFRAATRIVELPLPEPGPGEVLVRNAWAGVNGIFDTQLARNAVGTIRMEPPFLTGVEAVGTVEAVGPGVTDFAAGQAVAATRFRGGYREVNCGPAADFVSVPEASADALALASSGVAAWLALTLTGQMQRGETVAISAAAGGLGHLAVQLAKLHDCHVIAICGGAAKAAFVKELGADRVIDYRTESVAEVMASEYCDRIDLALDTVGGEVFDALVDNLADHGRLIISGWASDMVDDQPRPVTAPRIGHKLYYKGASVRAFMNALHTAHWPEARARLFELYAKGALRPHVDVLGQGLDSVPAAVEALLASQTMGKAVVRL</sequence>
<dbReference type="EMBL" id="CP042345">
    <property type="protein sequence ID" value="QEA16587.1"/>
    <property type="molecule type" value="Genomic_DNA"/>
</dbReference>
<dbReference type="InterPro" id="IPR036291">
    <property type="entry name" value="NAD(P)-bd_dom_sf"/>
</dbReference>
<keyword evidence="3" id="KW-1185">Reference proteome</keyword>
<dbReference type="Proteomes" id="UP000321172">
    <property type="component" value="Chromosome"/>
</dbReference>
<dbReference type="SMART" id="SM00829">
    <property type="entry name" value="PKS_ER"/>
    <property type="match status" value="1"/>
</dbReference>
<evidence type="ECO:0000259" key="1">
    <source>
        <dbReference type="SMART" id="SM00829"/>
    </source>
</evidence>
<name>A0A5B8S7D9_9SPHN</name>
<reference evidence="2 3" key="1">
    <citation type="journal article" date="2013" name="J. Microbiol. Biotechnol.">
        <title>Novosphingobium ginsenosidimutans sp. nov., with the ability to convert ginsenoside.</title>
        <authorList>
            <person name="Kim J.K."/>
            <person name="He D."/>
            <person name="Liu Q.M."/>
            <person name="Park H.Y."/>
            <person name="Jung M.S."/>
            <person name="Yoon M.H."/>
            <person name="Kim S.C."/>
            <person name="Im W.T."/>
        </authorList>
    </citation>
    <scope>NUCLEOTIDE SEQUENCE [LARGE SCALE GENOMIC DNA]</scope>
    <source>
        <strain evidence="2 3">FW-6</strain>
    </source>
</reference>
<dbReference type="InterPro" id="IPR011032">
    <property type="entry name" value="GroES-like_sf"/>
</dbReference>
<dbReference type="KEGG" id="ngf:FRF71_10835"/>
<accession>A0A5B8S7D9</accession>
<evidence type="ECO:0000313" key="2">
    <source>
        <dbReference type="EMBL" id="QEA16587.1"/>
    </source>
</evidence>
<dbReference type="PANTHER" id="PTHR43677:SF3">
    <property type="entry name" value="PROSTAGLANDIN REDUCTASE 3"/>
    <property type="match status" value="1"/>
</dbReference>
<organism evidence="2 3">
    <name type="scientific">Novosphingobium ginsenosidimutans</name>
    <dbReference type="NCBI Taxonomy" id="1176536"/>
    <lineage>
        <taxon>Bacteria</taxon>
        <taxon>Pseudomonadati</taxon>
        <taxon>Pseudomonadota</taxon>
        <taxon>Alphaproteobacteria</taxon>
        <taxon>Sphingomonadales</taxon>
        <taxon>Sphingomonadaceae</taxon>
        <taxon>Novosphingobium</taxon>
    </lineage>
</organism>
<dbReference type="InterPro" id="IPR013149">
    <property type="entry name" value="ADH-like_C"/>
</dbReference>
<dbReference type="GO" id="GO:0016491">
    <property type="term" value="F:oxidoreductase activity"/>
    <property type="evidence" value="ECO:0007669"/>
    <property type="project" value="InterPro"/>
</dbReference>
<dbReference type="AlphaFoldDB" id="A0A5B8S7D9"/>
<dbReference type="Gene3D" id="3.90.180.10">
    <property type="entry name" value="Medium-chain alcohol dehydrogenases, catalytic domain"/>
    <property type="match status" value="1"/>
</dbReference>
<evidence type="ECO:0000313" key="3">
    <source>
        <dbReference type="Proteomes" id="UP000321172"/>
    </source>
</evidence>
<dbReference type="InterPro" id="IPR013154">
    <property type="entry name" value="ADH-like_N"/>
</dbReference>
<dbReference type="InterPro" id="IPR051397">
    <property type="entry name" value="Zn-ADH-like_protein"/>
</dbReference>
<dbReference type="Pfam" id="PF00107">
    <property type="entry name" value="ADH_zinc_N"/>
    <property type="match status" value="1"/>
</dbReference>
<dbReference type="SUPFAM" id="SSF50129">
    <property type="entry name" value="GroES-like"/>
    <property type="match status" value="1"/>
</dbReference>
<dbReference type="PANTHER" id="PTHR43677">
    <property type="entry name" value="SHORT-CHAIN DEHYDROGENASE/REDUCTASE"/>
    <property type="match status" value="1"/>
</dbReference>
<dbReference type="Pfam" id="PF08240">
    <property type="entry name" value="ADH_N"/>
    <property type="match status" value="1"/>
</dbReference>
<gene>
    <name evidence="2" type="ORF">FRF71_10835</name>
</gene>
<proteinExistence type="predicted"/>
<feature type="domain" description="Enoyl reductase (ER)" evidence="1">
    <location>
        <begin position="14"/>
        <end position="330"/>
    </location>
</feature>
<dbReference type="Gene3D" id="3.40.50.720">
    <property type="entry name" value="NAD(P)-binding Rossmann-like Domain"/>
    <property type="match status" value="1"/>
</dbReference>